<name>A0A8I0T3D1_9GAMM</name>
<feature type="signal peptide" evidence="1">
    <location>
        <begin position="1"/>
        <end position="19"/>
    </location>
</feature>
<evidence type="ECO:0000313" key="2">
    <source>
        <dbReference type="EMBL" id="MBE0344988.1"/>
    </source>
</evidence>
<dbReference type="Proteomes" id="UP000660708">
    <property type="component" value="Unassembled WGS sequence"/>
</dbReference>
<comment type="caution">
    <text evidence="2">The sequence shown here is derived from an EMBL/GenBank/DDBJ whole genome shotgun (WGS) entry which is preliminary data.</text>
</comment>
<dbReference type="InterPro" id="IPR011042">
    <property type="entry name" value="6-blade_b-propeller_TolB-like"/>
</dbReference>
<dbReference type="EMBL" id="AQHF01000018">
    <property type="protein sequence ID" value="MBE0344988.1"/>
    <property type="molecule type" value="Genomic_DNA"/>
</dbReference>
<reference evidence="2 3" key="1">
    <citation type="submission" date="2015-06" db="EMBL/GenBank/DDBJ databases">
        <title>Genome sequence of Pseudoalteromonas peptidolytica.</title>
        <authorList>
            <person name="Xie B.-B."/>
            <person name="Rong J.-C."/>
            <person name="Qin Q.-L."/>
            <person name="Zhang Y.-Z."/>
        </authorList>
    </citation>
    <scope>NUCLEOTIDE SEQUENCE [LARGE SCALE GENOMIC DNA]</scope>
    <source>
        <strain evidence="2 3">F12-50-A1</strain>
    </source>
</reference>
<dbReference type="Gene3D" id="2.120.10.30">
    <property type="entry name" value="TolB, C-terminal domain"/>
    <property type="match status" value="1"/>
</dbReference>
<evidence type="ECO:0008006" key="4">
    <source>
        <dbReference type="Google" id="ProtNLM"/>
    </source>
</evidence>
<dbReference type="PROSITE" id="PS51257">
    <property type="entry name" value="PROKAR_LIPOPROTEIN"/>
    <property type="match status" value="1"/>
</dbReference>
<keyword evidence="1" id="KW-0732">Signal</keyword>
<keyword evidence="3" id="KW-1185">Reference proteome</keyword>
<protein>
    <recommendedName>
        <fullName evidence="4">Lipoprotein</fullName>
    </recommendedName>
</protein>
<evidence type="ECO:0000313" key="3">
    <source>
        <dbReference type="Proteomes" id="UP000660708"/>
    </source>
</evidence>
<proteinExistence type="predicted"/>
<dbReference type="RefSeq" id="WP_147389055.1">
    <property type="nucleotide sequence ID" value="NZ_AQHF01000018.1"/>
</dbReference>
<evidence type="ECO:0000256" key="1">
    <source>
        <dbReference type="SAM" id="SignalP"/>
    </source>
</evidence>
<dbReference type="AlphaFoldDB" id="A0A8I0T3D1"/>
<feature type="chain" id="PRO_5034706052" description="Lipoprotein" evidence="1">
    <location>
        <begin position="20"/>
        <end position="339"/>
    </location>
</feature>
<sequence length="339" mass="38072">MKYNLIKVKTTIISSLVLAGLSLSGCQVGSFTQKTIHTVAQTQTQLIALKDLFSEQTMESVSLSPDGEWIAFLQPHNGANNIHLVRKGGDLSDAKPITNLTDSVDNFVWSHHTNEIIFSKDHEGNENKQIFTLQFNPNNLKNSIIITNLTNKEDVNYILAKQLHDNSNKLAVFANLLQSDTYSLYQLDTKTHTMTLIDPNELKFSKAILNRAGEIMVGVVLNNDSSMTLYKKEEQSWQQVLRTQPGEQVEVIGYNEPKHTAVLSGSIQGRDKQELIELDLGTNILHTLHRDPLNNSDLYHVILQDDGQPLIAAYYDSRLRNYPLTESAASILSRITSHF</sequence>
<organism evidence="2 3">
    <name type="scientific">Pseudoalteromonas peptidolytica F12-50-A1</name>
    <dbReference type="NCBI Taxonomy" id="1315280"/>
    <lineage>
        <taxon>Bacteria</taxon>
        <taxon>Pseudomonadati</taxon>
        <taxon>Pseudomonadota</taxon>
        <taxon>Gammaproteobacteria</taxon>
        <taxon>Alteromonadales</taxon>
        <taxon>Pseudoalteromonadaceae</taxon>
        <taxon>Pseudoalteromonas</taxon>
    </lineage>
</organism>
<dbReference type="SUPFAM" id="SSF82171">
    <property type="entry name" value="DPP6 N-terminal domain-like"/>
    <property type="match status" value="2"/>
</dbReference>
<accession>A0A8I0T3D1</accession>
<gene>
    <name evidence="2" type="ORF">PPEP_a2689</name>
</gene>